<evidence type="ECO:0000256" key="5">
    <source>
        <dbReference type="ARBA" id="ARBA00022692"/>
    </source>
</evidence>
<evidence type="ECO:0000256" key="8">
    <source>
        <dbReference type="ARBA" id="ARBA00022989"/>
    </source>
</evidence>
<keyword evidence="11 12" id="KW-0407">Ion channel</keyword>
<evidence type="ECO:0000256" key="1">
    <source>
        <dbReference type="ARBA" id="ARBA00004610"/>
    </source>
</evidence>
<dbReference type="GO" id="GO:0034220">
    <property type="term" value="P:monoatomic ion transmembrane transport"/>
    <property type="evidence" value="ECO:0007669"/>
    <property type="project" value="UniProtKB-KW"/>
</dbReference>
<feature type="transmembrane region" description="Helical" evidence="12">
    <location>
        <begin position="123"/>
        <end position="146"/>
    </location>
</feature>
<dbReference type="InterPro" id="IPR000990">
    <property type="entry name" value="Innexin"/>
</dbReference>
<keyword evidence="9 12" id="KW-0406">Ion transport</keyword>
<sequence>MCTFKEMTTYSTHFPAQKKMIWEIPIIGDFITKPFKAAKLYEFYDRLHLFTVYLLGFFVLLTGAKQHFGNPIDCMLPKQHDELKSWREYIHNFCLFYGTFRYEVTNGTSSFGSYTADDASVNYYQWVPFFFAFQVCCFLLPFWCWAYMQKMIYIDMAFIVDYAGKINSEKTFEKTKEKVDRLVAYMNDHFRYRRAHKMGYFSWITFNSAFPSVLYSLTKFFFIANVVVQVNLVCKFLDVDSWMWGFDLVQKFLEPTQRTPEFYAFTDKQKFAAILSDGAYNRFQYFPILVGCEYQLQESVNKFVNHKAQCIIPMNVINEKIFIGLYFWLLLLTGLSVIGTVKWIFRIRSRKANEVMIFKLIKKVLENEPHDSKMFDYRFNFVHDYLCADGILLIYFMMDTNGFLKTEEVIGALFRKYVSEAGALPFQTAPTLSGSSLNKGYSELNNYGFDPQHKI</sequence>
<keyword evidence="14" id="KW-1185">Reference proteome</keyword>
<reference evidence="14" key="1">
    <citation type="submission" date="2017-10" db="EMBL/GenBank/DDBJ databases">
        <title>Rapid genome shrinkage in a self-fertile nematode reveals novel sperm competition proteins.</title>
        <authorList>
            <person name="Yin D."/>
            <person name="Schwarz E.M."/>
            <person name="Thomas C.G."/>
            <person name="Felde R.L."/>
            <person name="Korf I.F."/>
            <person name="Cutter A.D."/>
            <person name="Schartner C.M."/>
            <person name="Ralston E.J."/>
            <person name="Meyer B.J."/>
            <person name="Haag E.S."/>
        </authorList>
    </citation>
    <scope>NUCLEOTIDE SEQUENCE [LARGE SCALE GENOMIC DNA]</scope>
    <source>
        <strain evidence="14">JU1422</strain>
    </source>
</reference>
<feature type="transmembrane region" description="Helical" evidence="12">
    <location>
        <begin position="323"/>
        <end position="345"/>
    </location>
</feature>
<dbReference type="OrthoDB" id="5867527at2759"/>
<comment type="caution">
    <text evidence="13">The sequence shown here is derived from an EMBL/GenBank/DDBJ whole genome shotgun (WGS) entry which is preliminary data.</text>
</comment>
<evidence type="ECO:0000313" key="14">
    <source>
        <dbReference type="Proteomes" id="UP000230233"/>
    </source>
</evidence>
<dbReference type="GO" id="GO:0005921">
    <property type="term" value="C:gap junction"/>
    <property type="evidence" value="ECO:0007669"/>
    <property type="project" value="UniProtKB-SubCell"/>
</dbReference>
<keyword evidence="10 12" id="KW-0472">Membrane</keyword>
<keyword evidence="7" id="KW-0965">Cell junction</keyword>
<proteinExistence type="inferred from homology"/>
<keyword evidence="8 12" id="KW-1133">Transmembrane helix</keyword>
<dbReference type="PRINTS" id="PR01262">
    <property type="entry name" value="INNEXIN"/>
</dbReference>
<keyword evidence="5 12" id="KW-0812">Transmembrane</keyword>
<dbReference type="EMBL" id="PDUG01000001">
    <property type="protein sequence ID" value="PIC51179.1"/>
    <property type="molecule type" value="Genomic_DNA"/>
</dbReference>
<evidence type="ECO:0000313" key="13">
    <source>
        <dbReference type="EMBL" id="PIC51179.1"/>
    </source>
</evidence>
<evidence type="ECO:0000256" key="3">
    <source>
        <dbReference type="ARBA" id="ARBA00022448"/>
    </source>
</evidence>
<keyword evidence="6" id="KW-0303">Gap junction</keyword>
<feature type="transmembrane region" description="Helical" evidence="12">
    <location>
        <begin position="200"/>
        <end position="222"/>
    </location>
</feature>
<keyword evidence="4" id="KW-1003">Cell membrane</keyword>
<protein>
    <recommendedName>
        <fullName evidence="12">Innexin</fullName>
    </recommendedName>
</protein>
<dbReference type="Pfam" id="PF00876">
    <property type="entry name" value="Innexin"/>
    <property type="match status" value="1"/>
</dbReference>
<dbReference type="PROSITE" id="PS51013">
    <property type="entry name" value="PANNEXIN"/>
    <property type="match status" value="1"/>
</dbReference>
<evidence type="ECO:0000256" key="12">
    <source>
        <dbReference type="RuleBase" id="RU010713"/>
    </source>
</evidence>
<dbReference type="AlphaFoldDB" id="A0A2G5VH96"/>
<dbReference type="PANTHER" id="PTHR11893">
    <property type="entry name" value="INNEXIN"/>
    <property type="match status" value="1"/>
</dbReference>
<dbReference type="PANTHER" id="PTHR11893:SF23">
    <property type="entry name" value="INNEXIN-14"/>
    <property type="match status" value="1"/>
</dbReference>
<dbReference type="Proteomes" id="UP000230233">
    <property type="component" value="Chromosome I"/>
</dbReference>
<comment type="function">
    <text evidence="12">Structural component of the gap junctions.</text>
</comment>
<organism evidence="13 14">
    <name type="scientific">Caenorhabditis nigoni</name>
    <dbReference type="NCBI Taxonomy" id="1611254"/>
    <lineage>
        <taxon>Eukaryota</taxon>
        <taxon>Metazoa</taxon>
        <taxon>Ecdysozoa</taxon>
        <taxon>Nematoda</taxon>
        <taxon>Chromadorea</taxon>
        <taxon>Rhabditida</taxon>
        <taxon>Rhabditina</taxon>
        <taxon>Rhabditomorpha</taxon>
        <taxon>Rhabditoidea</taxon>
        <taxon>Rhabditidae</taxon>
        <taxon>Peloderinae</taxon>
        <taxon>Caenorhabditis</taxon>
    </lineage>
</organism>
<evidence type="ECO:0000256" key="2">
    <source>
        <dbReference type="ARBA" id="ARBA00004651"/>
    </source>
</evidence>
<dbReference type="GO" id="GO:0005886">
    <property type="term" value="C:plasma membrane"/>
    <property type="evidence" value="ECO:0007669"/>
    <property type="project" value="UniProtKB-SubCell"/>
</dbReference>
<evidence type="ECO:0000256" key="4">
    <source>
        <dbReference type="ARBA" id="ARBA00022475"/>
    </source>
</evidence>
<evidence type="ECO:0000256" key="6">
    <source>
        <dbReference type="ARBA" id="ARBA00022868"/>
    </source>
</evidence>
<feature type="transmembrane region" description="Helical" evidence="12">
    <location>
        <begin position="43"/>
        <end position="61"/>
    </location>
</feature>
<comment type="similarity">
    <text evidence="12">Belongs to the pannexin family.</text>
</comment>
<dbReference type="STRING" id="1611254.A0A2G5VH96"/>
<evidence type="ECO:0000256" key="10">
    <source>
        <dbReference type="ARBA" id="ARBA00023136"/>
    </source>
</evidence>
<evidence type="ECO:0000256" key="9">
    <source>
        <dbReference type="ARBA" id="ARBA00023065"/>
    </source>
</evidence>
<name>A0A2G5VH96_9PELO</name>
<comment type="subcellular location">
    <subcellularLocation>
        <location evidence="1">Cell junction</location>
        <location evidence="1">Gap junction</location>
    </subcellularLocation>
    <subcellularLocation>
        <location evidence="2 12">Cell membrane</location>
        <topology evidence="2 12">Multi-pass membrane protein</topology>
    </subcellularLocation>
</comment>
<dbReference type="GO" id="GO:0005243">
    <property type="term" value="F:gap junction channel activity"/>
    <property type="evidence" value="ECO:0007669"/>
    <property type="project" value="TreeGrafter"/>
</dbReference>
<evidence type="ECO:0000256" key="7">
    <source>
        <dbReference type="ARBA" id="ARBA00022949"/>
    </source>
</evidence>
<keyword evidence="3 12" id="KW-0813">Transport</keyword>
<evidence type="ECO:0000256" key="11">
    <source>
        <dbReference type="ARBA" id="ARBA00023303"/>
    </source>
</evidence>
<accession>A0A2G5VH96</accession>
<gene>
    <name evidence="13" type="primary">Cni-inx-14</name>
    <name evidence="13" type="synonym">Cnig_chr_I.g1794</name>
    <name evidence="12" type="synonym">inx</name>
    <name evidence="13" type="ORF">B9Z55_001794</name>
</gene>